<reference evidence="1" key="1">
    <citation type="journal article" date="2017" name="Nature">
        <title>The sunflower genome provides insights into oil metabolism, flowering and Asterid evolution.</title>
        <authorList>
            <person name="Badouin H."/>
            <person name="Gouzy J."/>
            <person name="Grassa C.J."/>
            <person name="Murat F."/>
            <person name="Staton S.E."/>
            <person name="Cottret L."/>
            <person name="Lelandais-Briere C."/>
            <person name="Owens G.L."/>
            <person name="Carrere S."/>
            <person name="Mayjonade B."/>
            <person name="Legrand L."/>
            <person name="Gill N."/>
            <person name="Kane N.C."/>
            <person name="Bowers J.E."/>
            <person name="Hubner S."/>
            <person name="Bellec A."/>
            <person name="Berard A."/>
            <person name="Berges H."/>
            <person name="Blanchet N."/>
            <person name="Boniface M.C."/>
            <person name="Brunel D."/>
            <person name="Catrice O."/>
            <person name="Chaidir N."/>
            <person name="Claudel C."/>
            <person name="Donnadieu C."/>
            <person name="Faraut T."/>
            <person name="Fievet G."/>
            <person name="Helmstetter N."/>
            <person name="King M."/>
            <person name="Knapp S.J."/>
            <person name="Lai Z."/>
            <person name="Le Paslier M.C."/>
            <person name="Lippi Y."/>
            <person name="Lorenzon L."/>
            <person name="Mandel J.R."/>
            <person name="Marage G."/>
            <person name="Marchand G."/>
            <person name="Marquand E."/>
            <person name="Bret-Mestries E."/>
            <person name="Morien E."/>
            <person name="Nambeesan S."/>
            <person name="Nguyen T."/>
            <person name="Pegot-Espagnet P."/>
            <person name="Pouilly N."/>
            <person name="Raftis F."/>
            <person name="Sallet E."/>
            <person name="Schiex T."/>
            <person name="Thomas J."/>
            <person name="Vandecasteele C."/>
            <person name="Vares D."/>
            <person name="Vear F."/>
            <person name="Vautrin S."/>
            <person name="Crespi M."/>
            <person name="Mangin B."/>
            <person name="Burke J.M."/>
            <person name="Salse J."/>
            <person name="Munos S."/>
            <person name="Vincourt P."/>
            <person name="Rieseberg L.H."/>
            <person name="Langlade N.B."/>
        </authorList>
    </citation>
    <scope>NUCLEOTIDE SEQUENCE</scope>
    <source>
        <tissue evidence="1">Leaves</tissue>
    </source>
</reference>
<proteinExistence type="predicted"/>
<dbReference type="EMBL" id="MNCJ02000331">
    <property type="protein sequence ID" value="KAF5759083.1"/>
    <property type="molecule type" value="Genomic_DNA"/>
</dbReference>
<reference evidence="1" key="2">
    <citation type="submission" date="2020-06" db="EMBL/GenBank/DDBJ databases">
        <title>Helianthus annuus Genome sequencing and assembly Release 2.</title>
        <authorList>
            <person name="Gouzy J."/>
            <person name="Langlade N."/>
            <person name="Munos S."/>
        </authorList>
    </citation>
    <scope>NUCLEOTIDE SEQUENCE</scope>
    <source>
        <tissue evidence="1">Leaves</tissue>
    </source>
</reference>
<protein>
    <submittedName>
        <fullName evidence="1">Uncharacterized protein</fullName>
    </submittedName>
</protein>
<sequence>MATLEDEIPELLPVTTQESQETTAASSSQQMVQISQPITITPPASSQKEQVVHKGPPHYDALDTLVSIIHSSMPGANPLSTPTITSSIPPKTQLLLDAIDLNQTLHSPSQSPINDNMSQQMTEPAVSFFANPPTQPEEVTPIELQVTLCGNPSEAATTTVEPTSLQLDSGYIYKTSLEAIPFIAPLPTTSGFIYPTGSIKRLSSVEGRRPQYQEKGASVVKVWSKLPTSTTDKTTVSGKSDDPIKLGDGLKYQKLTARVEKLITLLQNSKKCYNSCYTYKRNNPLLFHLKHLLYNRHLLQMSSGIYFNLFSIIKHK</sequence>
<accession>A0A9K3DRN0</accession>
<name>A0A9K3DRN0_HELAN</name>
<gene>
    <name evidence="1" type="ORF">HanXRQr2_Chr16g0736971</name>
</gene>
<dbReference type="Gramene" id="mRNA:HanXRQr2_Chr16g0736971">
    <property type="protein sequence ID" value="CDS:HanXRQr2_Chr16g0736971.1"/>
    <property type="gene ID" value="HanXRQr2_Chr16g0736971"/>
</dbReference>
<keyword evidence="2" id="KW-1185">Reference proteome</keyword>
<dbReference type="Proteomes" id="UP000215914">
    <property type="component" value="Unassembled WGS sequence"/>
</dbReference>
<organism evidence="1 2">
    <name type="scientific">Helianthus annuus</name>
    <name type="common">Common sunflower</name>
    <dbReference type="NCBI Taxonomy" id="4232"/>
    <lineage>
        <taxon>Eukaryota</taxon>
        <taxon>Viridiplantae</taxon>
        <taxon>Streptophyta</taxon>
        <taxon>Embryophyta</taxon>
        <taxon>Tracheophyta</taxon>
        <taxon>Spermatophyta</taxon>
        <taxon>Magnoliopsida</taxon>
        <taxon>eudicotyledons</taxon>
        <taxon>Gunneridae</taxon>
        <taxon>Pentapetalae</taxon>
        <taxon>asterids</taxon>
        <taxon>campanulids</taxon>
        <taxon>Asterales</taxon>
        <taxon>Asteraceae</taxon>
        <taxon>Asteroideae</taxon>
        <taxon>Heliantheae alliance</taxon>
        <taxon>Heliantheae</taxon>
        <taxon>Helianthus</taxon>
    </lineage>
</organism>
<evidence type="ECO:0000313" key="1">
    <source>
        <dbReference type="EMBL" id="KAF5759083.1"/>
    </source>
</evidence>
<comment type="caution">
    <text evidence="1">The sequence shown here is derived from an EMBL/GenBank/DDBJ whole genome shotgun (WGS) entry which is preliminary data.</text>
</comment>
<evidence type="ECO:0000313" key="2">
    <source>
        <dbReference type="Proteomes" id="UP000215914"/>
    </source>
</evidence>
<dbReference type="AlphaFoldDB" id="A0A9K3DRN0"/>